<keyword evidence="2" id="KW-1185">Reference proteome</keyword>
<evidence type="ECO:0000313" key="2">
    <source>
        <dbReference type="Proteomes" id="UP000703269"/>
    </source>
</evidence>
<protein>
    <submittedName>
        <fullName evidence="1">Uncharacterized protein</fullName>
    </submittedName>
</protein>
<sequence>MTYDLGDDIKRHVNELLKTCSRISAATGTLRSAAARLRLSDACVETVVIVVRRSMTHSLCCRTLGSRHLCALVWIQEQEGKGGSKKAEDKRVETCFRHARASNGCRHKN</sequence>
<organism evidence="1 2">
    <name type="scientific">Phanerochaete sordida</name>
    <dbReference type="NCBI Taxonomy" id="48140"/>
    <lineage>
        <taxon>Eukaryota</taxon>
        <taxon>Fungi</taxon>
        <taxon>Dikarya</taxon>
        <taxon>Basidiomycota</taxon>
        <taxon>Agaricomycotina</taxon>
        <taxon>Agaricomycetes</taxon>
        <taxon>Polyporales</taxon>
        <taxon>Phanerochaetaceae</taxon>
        <taxon>Phanerochaete</taxon>
    </lineage>
</organism>
<dbReference type="Proteomes" id="UP000703269">
    <property type="component" value="Unassembled WGS sequence"/>
</dbReference>
<name>A0A9P3LAB7_9APHY</name>
<dbReference type="EMBL" id="BPQB01000005">
    <property type="protein sequence ID" value="GJE86833.1"/>
    <property type="molecule type" value="Genomic_DNA"/>
</dbReference>
<evidence type="ECO:0000313" key="1">
    <source>
        <dbReference type="EMBL" id="GJE86833.1"/>
    </source>
</evidence>
<dbReference type="AlphaFoldDB" id="A0A9P3LAB7"/>
<reference evidence="1 2" key="1">
    <citation type="submission" date="2021-08" db="EMBL/GenBank/DDBJ databases">
        <title>Draft Genome Sequence of Phanerochaete sordida strain YK-624.</title>
        <authorList>
            <person name="Mori T."/>
            <person name="Dohra H."/>
            <person name="Suzuki T."/>
            <person name="Kawagishi H."/>
            <person name="Hirai H."/>
        </authorList>
    </citation>
    <scope>NUCLEOTIDE SEQUENCE [LARGE SCALE GENOMIC DNA]</scope>
    <source>
        <strain evidence="1 2">YK-624</strain>
    </source>
</reference>
<accession>A0A9P3LAB7</accession>
<proteinExistence type="predicted"/>
<gene>
    <name evidence="1" type="ORF">PsYK624_029160</name>
</gene>
<comment type="caution">
    <text evidence="1">The sequence shown here is derived from an EMBL/GenBank/DDBJ whole genome shotgun (WGS) entry which is preliminary data.</text>
</comment>